<feature type="compositionally biased region" description="Polar residues" evidence="5">
    <location>
        <begin position="86"/>
        <end position="98"/>
    </location>
</feature>
<name>A0AAW1FC26_ZOAVI</name>
<dbReference type="Pfam" id="PF04935">
    <property type="entry name" value="SURF6"/>
    <property type="match status" value="1"/>
</dbReference>
<feature type="compositionally biased region" description="Basic and acidic residues" evidence="5">
    <location>
        <begin position="54"/>
        <end position="63"/>
    </location>
</feature>
<dbReference type="AlphaFoldDB" id="A0AAW1FC26"/>
<dbReference type="GO" id="GO:0003677">
    <property type="term" value="F:DNA binding"/>
    <property type="evidence" value="ECO:0007669"/>
    <property type="project" value="TreeGrafter"/>
</dbReference>
<comment type="subcellular location">
    <subcellularLocation>
        <location evidence="1">Nucleus</location>
    </subcellularLocation>
</comment>
<dbReference type="GO" id="GO:0003723">
    <property type="term" value="F:RNA binding"/>
    <property type="evidence" value="ECO:0007669"/>
    <property type="project" value="TreeGrafter"/>
</dbReference>
<dbReference type="GO" id="GO:0042273">
    <property type="term" value="P:ribosomal large subunit biogenesis"/>
    <property type="evidence" value="ECO:0007669"/>
    <property type="project" value="TreeGrafter"/>
</dbReference>
<keyword evidence="8" id="KW-1185">Reference proteome</keyword>
<evidence type="ECO:0000256" key="1">
    <source>
        <dbReference type="ARBA" id="ARBA00004123"/>
    </source>
</evidence>
<feature type="compositionally biased region" description="Basic residues" evidence="5">
    <location>
        <begin position="320"/>
        <end position="347"/>
    </location>
</feature>
<feature type="compositionally biased region" description="Basic and acidic residues" evidence="5">
    <location>
        <begin position="292"/>
        <end position="319"/>
    </location>
</feature>
<feature type="region of interest" description="Disordered" evidence="5">
    <location>
        <begin position="14"/>
        <end position="108"/>
    </location>
</feature>
<feature type="region of interest" description="Disordered" evidence="5">
    <location>
        <begin position="211"/>
        <end position="233"/>
    </location>
</feature>
<dbReference type="InterPro" id="IPR029190">
    <property type="entry name" value="Rrp14/SURF6_C"/>
</dbReference>
<dbReference type="Proteomes" id="UP001488805">
    <property type="component" value="Unassembled WGS sequence"/>
</dbReference>
<gene>
    <name evidence="7" type="ORF">VZT92_009763</name>
</gene>
<keyword evidence="4" id="KW-0175">Coiled coil</keyword>
<reference evidence="7 8" key="1">
    <citation type="journal article" date="2024" name="Genome Biol. Evol.">
        <title>Chromosome-level genome assembly of the viviparous eelpout Zoarces viviparus.</title>
        <authorList>
            <person name="Fuhrmann N."/>
            <person name="Brasseur M.V."/>
            <person name="Bakowski C.E."/>
            <person name="Podsiadlowski L."/>
            <person name="Prost S."/>
            <person name="Krehenwinkel H."/>
            <person name="Mayer C."/>
        </authorList>
    </citation>
    <scope>NUCLEOTIDE SEQUENCE [LARGE SCALE GENOMIC DNA]</scope>
    <source>
        <strain evidence="7">NO-MEL_2022_Ind0_liver</strain>
    </source>
</reference>
<accession>A0AAW1FC26</accession>
<dbReference type="InterPro" id="IPR007019">
    <property type="entry name" value="SURF6"/>
</dbReference>
<evidence type="ECO:0000256" key="5">
    <source>
        <dbReference type="SAM" id="MobiDB-lite"/>
    </source>
</evidence>
<keyword evidence="3" id="KW-0539">Nucleus</keyword>
<dbReference type="PANTHER" id="PTHR14369">
    <property type="entry name" value="SURFEIT LOCUS PROTEIN 6"/>
    <property type="match status" value="1"/>
</dbReference>
<evidence type="ECO:0000256" key="3">
    <source>
        <dbReference type="ARBA" id="ARBA00023242"/>
    </source>
</evidence>
<feature type="compositionally biased region" description="Basic residues" evidence="5">
    <location>
        <begin position="140"/>
        <end position="159"/>
    </location>
</feature>
<evidence type="ECO:0000259" key="6">
    <source>
        <dbReference type="Pfam" id="PF04935"/>
    </source>
</evidence>
<feature type="region of interest" description="Disordered" evidence="5">
    <location>
        <begin position="120"/>
        <end position="191"/>
    </location>
</feature>
<evidence type="ECO:0000256" key="2">
    <source>
        <dbReference type="ARBA" id="ARBA00005904"/>
    </source>
</evidence>
<dbReference type="GO" id="GO:0042274">
    <property type="term" value="P:ribosomal small subunit biogenesis"/>
    <property type="evidence" value="ECO:0007669"/>
    <property type="project" value="TreeGrafter"/>
</dbReference>
<feature type="compositionally biased region" description="Basic residues" evidence="5">
    <location>
        <begin position="42"/>
        <end position="53"/>
    </location>
</feature>
<dbReference type="PANTHER" id="PTHR14369:SF0">
    <property type="entry name" value="SURFEIT LOCUS PROTEIN 6"/>
    <property type="match status" value="1"/>
</dbReference>
<evidence type="ECO:0000256" key="4">
    <source>
        <dbReference type="SAM" id="Coils"/>
    </source>
</evidence>
<feature type="compositionally biased region" description="Basic and acidic residues" evidence="5">
    <location>
        <begin position="348"/>
        <end position="358"/>
    </location>
</feature>
<dbReference type="GO" id="GO:0005730">
    <property type="term" value="C:nucleolus"/>
    <property type="evidence" value="ECO:0007669"/>
    <property type="project" value="TreeGrafter"/>
</dbReference>
<comment type="caution">
    <text evidence="7">The sequence shown here is derived from an EMBL/GenBank/DDBJ whole genome shotgun (WGS) entry which is preliminary data.</text>
</comment>
<feature type="region of interest" description="Disordered" evidence="5">
    <location>
        <begin position="289"/>
        <end position="358"/>
    </location>
</feature>
<feature type="domain" description="Ribosomal RNA-processing protein 14/surfeit locus protein 6 C-terminal" evidence="6">
    <location>
        <begin position="136"/>
        <end position="339"/>
    </location>
</feature>
<sequence>MDLVSKDSYIQKFASKAFSQRDQEPKKRPFAYFKGKNDTGPPKKKKKCKKKNFKEKSTDEKTPAPKPQLKASPSPAAQKGPATAKLNGSTARSINASTPIPKESIFSTVDVLRKRLHEKIEESRGQGAPKDSASEAVQAKRAKRKVERERKKRKRKEFRLKKLAEESGKEQQPEIKQEIKQEERAPAANKRSETAIVFNKVEMVEERYVDKMQKKKNKKQSMKGQLTPLTGKNYKQLLGRVEARKAKLEELREKDEGKAREMEEKMKWTNVLYKAEGLKIKDNEVMLRSSLKQKEKRGDQRKKQWSERSENVIEKMQHRQDKRRKNIQKQKHAKTEKKKDRARKRGRVLPEDLKKATL</sequence>
<protein>
    <recommendedName>
        <fullName evidence="6">Ribosomal RNA-processing protein 14/surfeit locus protein 6 C-terminal domain-containing protein</fullName>
    </recommendedName>
</protein>
<organism evidence="7 8">
    <name type="scientific">Zoarces viviparus</name>
    <name type="common">Viviparous eelpout</name>
    <name type="synonym">Blennius viviparus</name>
    <dbReference type="NCBI Taxonomy" id="48416"/>
    <lineage>
        <taxon>Eukaryota</taxon>
        <taxon>Metazoa</taxon>
        <taxon>Chordata</taxon>
        <taxon>Craniata</taxon>
        <taxon>Vertebrata</taxon>
        <taxon>Euteleostomi</taxon>
        <taxon>Actinopterygii</taxon>
        <taxon>Neopterygii</taxon>
        <taxon>Teleostei</taxon>
        <taxon>Neoteleostei</taxon>
        <taxon>Acanthomorphata</taxon>
        <taxon>Eupercaria</taxon>
        <taxon>Perciformes</taxon>
        <taxon>Cottioidei</taxon>
        <taxon>Zoarcales</taxon>
        <taxon>Zoarcidae</taxon>
        <taxon>Zoarcinae</taxon>
        <taxon>Zoarces</taxon>
    </lineage>
</organism>
<evidence type="ECO:0000313" key="7">
    <source>
        <dbReference type="EMBL" id="KAK9532379.1"/>
    </source>
</evidence>
<feature type="compositionally biased region" description="Basic and acidic residues" evidence="5">
    <location>
        <begin position="160"/>
        <end position="191"/>
    </location>
</feature>
<proteinExistence type="inferred from homology"/>
<evidence type="ECO:0000313" key="8">
    <source>
        <dbReference type="Proteomes" id="UP001488805"/>
    </source>
</evidence>
<dbReference type="EMBL" id="JBCEZU010000078">
    <property type="protein sequence ID" value="KAK9532379.1"/>
    <property type="molecule type" value="Genomic_DNA"/>
</dbReference>
<comment type="similarity">
    <text evidence="2">Belongs to the SURF6 family.</text>
</comment>
<feature type="coiled-coil region" evidence="4">
    <location>
        <begin position="234"/>
        <end position="265"/>
    </location>
</feature>